<keyword evidence="1" id="KW-0812">Transmembrane</keyword>
<proteinExistence type="predicted"/>
<accession>A0A1X7IT84</accession>
<gene>
    <name evidence="2" type="ORF">SAMN06295960_0728</name>
</gene>
<keyword evidence="3" id="KW-1185">Reference proteome</keyword>
<keyword evidence="1" id="KW-0472">Membrane</keyword>
<dbReference type="AlphaFoldDB" id="A0A1X7IT84"/>
<sequence>MVMSPITLKEKDANTVIHQFIFPFSIRKSAYKEMRADLEQRGFVPFDIRNTKLENAFYGEKHQISHRELEHLFLPFTNQFLFPSNTQDALSFQRYSKIVNEDYEMLTPNSILPFHIHSVDIVLCPYEIGMFTIRTALTRPCTFSESLEFARRFRALENLEPKDELSYIKSKNAIYDEILSFFNEELLPDLLHWLDDEDKEDTSFERLPFFINERMFTISLYGLPADETITNADLFRAVRLHGFNAQNEAYIGSSSPEYIAEFVKRRIYERWAPNTYYVADEHVLSCMTNASHGRTITLANEMYGRYYYIFLLNLFHKIVLLKLSNHYGRLQLDSNRDRVEELIRGITLFSSRFYYREMVSESQLQDVFQLLRRMHGNDELLKDVKQTLSALYDYQSNTTSKRSDYMLRILTIFTVISGIYGMNQVIDDLKYPIHWKRAEHYSVFEYLALVVTFIGIAVSLVLTITTLWGIVKTSIRRRRNP</sequence>
<protein>
    <recommendedName>
        <fullName evidence="4">CorA-like Mg2+ transporter protein</fullName>
    </recommendedName>
</protein>
<name>A0A1X7IT84_9BACL</name>
<reference evidence="2 3" key="1">
    <citation type="submission" date="2017-04" db="EMBL/GenBank/DDBJ databases">
        <authorList>
            <person name="Afonso C.L."/>
            <person name="Miller P.J."/>
            <person name="Scott M.A."/>
            <person name="Spackman E."/>
            <person name="Goraichik I."/>
            <person name="Dimitrov K.M."/>
            <person name="Suarez D.L."/>
            <person name="Swayne D.E."/>
        </authorList>
    </citation>
    <scope>NUCLEOTIDE SEQUENCE [LARGE SCALE GENOMIC DNA]</scope>
    <source>
        <strain evidence="2 3">11</strain>
    </source>
</reference>
<dbReference type="EMBL" id="FXAZ01000001">
    <property type="protein sequence ID" value="SMG17708.1"/>
    <property type="molecule type" value="Genomic_DNA"/>
</dbReference>
<evidence type="ECO:0000256" key="1">
    <source>
        <dbReference type="SAM" id="Phobius"/>
    </source>
</evidence>
<evidence type="ECO:0000313" key="3">
    <source>
        <dbReference type="Proteomes" id="UP000193834"/>
    </source>
</evidence>
<organism evidence="2 3">
    <name type="scientific">Paenibacillus aquistagni</name>
    <dbReference type="NCBI Taxonomy" id="1852522"/>
    <lineage>
        <taxon>Bacteria</taxon>
        <taxon>Bacillati</taxon>
        <taxon>Bacillota</taxon>
        <taxon>Bacilli</taxon>
        <taxon>Bacillales</taxon>
        <taxon>Paenibacillaceae</taxon>
        <taxon>Paenibacillus</taxon>
    </lineage>
</organism>
<keyword evidence="1" id="KW-1133">Transmembrane helix</keyword>
<feature type="transmembrane region" description="Helical" evidence="1">
    <location>
        <begin position="306"/>
        <end position="323"/>
    </location>
</feature>
<feature type="transmembrane region" description="Helical" evidence="1">
    <location>
        <begin position="446"/>
        <end position="471"/>
    </location>
</feature>
<feature type="transmembrane region" description="Helical" evidence="1">
    <location>
        <begin position="405"/>
        <end position="426"/>
    </location>
</feature>
<evidence type="ECO:0008006" key="4">
    <source>
        <dbReference type="Google" id="ProtNLM"/>
    </source>
</evidence>
<dbReference type="Proteomes" id="UP000193834">
    <property type="component" value="Unassembled WGS sequence"/>
</dbReference>
<evidence type="ECO:0000313" key="2">
    <source>
        <dbReference type="EMBL" id="SMG17708.1"/>
    </source>
</evidence>